<name>A0AAU7NYA0_9GAMM</name>
<dbReference type="EMBL" id="CP157743">
    <property type="protein sequence ID" value="XBS21954.1"/>
    <property type="molecule type" value="Genomic_DNA"/>
</dbReference>
<gene>
    <name evidence="1" type="ORF">Q9L42_007460</name>
</gene>
<proteinExistence type="predicted"/>
<keyword evidence="2" id="KW-1185">Reference proteome</keyword>
<dbReference type="AlphaFoldDB" id="A0AAU7NYA0"/>
<protein>
    <submittedName>
        <fullName evidence="1">Uncharacterized protein</fullName>
    </submittedName>
</protein>
<dbReference type="KEGG" id="mech:Q9L42_007460"/>
<accession>A0AAU7NYA0</accession>
<reference evidence="1 2" key="1">
    <citation type="journal article" date="2024" name="Microbiology">
        <title>Methylomarinum rosea sp. nov., a novel halophilic methanotrophic bacterium from the hypersaline Lake Elton.</title>
        <authorList>
            <person name="Suleimanov R.Z."/>
            <person name="Oshkin I.Y."/>
            <person name="Danilova O.V."/>
            <person name="Suzina N.E."/>
            <person name="Dedysh S.N."/>
        </authorList>
    </citation>
    <scope>NUCLEOTIDE SEQUENCE [LARGE SCALE GENOMIC DNA]</scope>
    <source>
        <strain evidence="1 2">Ch1-1</strain>
    </source>
</reference>
<sequence>MNTYALISTRLALQLLEVSSFMKKMIILGLAVAGLSLSSMTASAKNDDSEYPAAYFQPKVIYADKEAIRESEKTAKPRKRKVEFDPKYPAAYFQPKVIYP</sequence>
<evidence type="ECO:0000313" key="2">
    <source>
        <dbReference type="Proteomes" id="UP001225378"/>
    </source>
</evidence>
<dbReference type="RefSeq" id="WP_349432486.1">
    <property type="nucleotide sequence ID" value="NZ_CP157743.1"/>
</dbReference>
<dbReference type="Proteomes" id="UP001225378">
    <property type="component" value="Chromosome"/>
</dbReference>
<evidence type="ECO:0000313" key="1">
    <source>
        <dbReference type="EMBL" id="XBS21954.1"/>
    </source>
</evidence>
<organism evidence="1 2">
    <name type="scientific">Methylomarinum roseum</name>
    <dbReference type="NCBI Taxonomy" id="3067653"/>
    <lineage>
        <taxon>Bacteria</taxon>
        <taxon>Pseudomonadati</taxon>
        <taxon>Pseudomonadota</taxon>
        <taxon>Gammaproteobacteria</taxon>
        <taxon>Methylococcales</taxon>
        <taxon>Methylococcaceae</taxon>
        <taxon>Methylomarinum</taxon>
    </lineage>
</organism>